<dbReference type="AlphaFoldDB" id="A0A382PJH1"/>
<accession>A0A382PJH1</accession>
<sequence length="43" mass="4421">DGRHALGFPYSIVDHVAVPSDIEAEADPAEIGNRFSAALPASG</sequence>
<dbReference type="EMBL" id="UINC01107434">
    <property type="protein sequence ID" value="SVC72805.1"/>
    <property type="molecule type" value="Genomic_DNA"/>
</dbReference>
<organism evidence="1">
    <name type="scientific">marine metagenome</name>
    <dbReference type="NCBI Taxonomy" id="408172"/>
    <lineage>
        <taxon>unclassified sequences</taxon>
        <taxon>metagenomes</taxon>
        <taxon>ecological metagenomes</taxon>
    </lineage>
</organism>
<gene>
    <name evidence="1" type="ORF">METZ01_LOCUS325659</name>
</gene>
<protein>
    <submittedName>
        <fullName evidence="1">Uncharacterized protein</fullName>
    </submittedName>
</protein>
<proteinExistence type="predicted"/>
<name>A0A382PJH1_9ZZZZ</name>
<evidence type="ECO:0000313" key="1">
    <source>
        <dbReference type="EMBL" id="SVC72805.1"/>
    </source>
</evidence>
<reference evidence="1" key="1">
    <citation type="submission" date="2018-05" db="EMBL/GenBank/DDBJ databases">
        <authorList>
            <person name="Lanie J.A."/>
            <person name="Ng W.-L."/>
            <person name="Kazmierczak K.M."/>
            <person name="Andrzejewski T.M."/>
            <person name="Davidsen T.M."/>
            <person name="Wayne K.J."/>
            <person name="Tettelin H."/>
            <person name="Glass J.I."/>
            <person name="Rusch D."/>
            <person name="Podicherti R."/>
            <person name="Tsui H.-C.T."/>
            <person name="Winkler M.E."/>
        </authorList>
    </citation>
    <scope>NUCLEOTIDE SEQUENCE</scope>
</reference>
<feature type="non-terminal residue" evidence="1">
    <location>
        <position position="1"/>
    </location>
</feature>